<dbReference type="InterPro" id="IPR050277">
    <property type="entry name" value="Sodium:Solute_Symporter"/>
</dbReference>
<feature type="transmembrane region" description="Helical" evidence="13">
    <location>
        <begin position="115"/>
        <end position="134"/>
    </location>
</feature>
<evidence type="ECO:0000256" key="1">
    <source>
        <dbReference type="ARBA" id="ARBA00004651"/>
    </source>
</evidence>
<dbReference type="GO" id="GO:0015293">
    <property type="term" value="F:symporter activity"/>
    <property type="evidence" value="ECO:0007669"/>
    <property type="project" value="UniProtKB-KW"/>
</dbReference>
<feature type="transmembrane region" description="Helical" evidence="13">
    <location>
        <begin position="282"/>
        <end position="308"/>
    </location>
</feature>
<dbReference type="EMBL" id="QQOH01000006">
    <property type="protein sequence ID" value="RDE18186.1"/>
    <property type="molecule type" value="Genomic_DNA"/>
</dbReference>
<dbReference type="SMART" id="SM00065">
    <property type="entry name" value="GAF"/>
    <property type="match status" value="1"/>
</dbReference>
<comment type="similarity">
    <text evidence="2">Belongs to the sodium:solute symporter (SSF) (TC 2.A.21) family.</text>
</comment>
<dbReference type="Pfam" id="PF13185">
    <property type="entry name" value="GAF_2"/>
    <property type="match status" value="1"/>
</dbReference>
<keyword evidence="11" id="KW-0739">Sodium transport</keyword>
<dbReference type="GO" id="GO:0006814">
    <property type="term" value="P:sodium ion transport"/>
    <property type="evidence" value="ECO:0007669"/>
    <property type="project" value="UniProtKB-KW"/>
</dbReference>
<keyword evidence="7 13" id="KW-1133">Transmembrane helix</keyword>
<comment type="caution">
    <text evidence="15">The sequence shown here is derived from an EMBL/GenBank/DDBJ whole genome shotgun (WGS) entry which is preliminary data.</text>
</comment>
<comment type="catalytic activity">
    <reaction evidence="12">
        <text>L-proline(in) + Na(+)(in) = L-proline(out) + Na(+)(out)</text>
        <dbReference type="Rhea" id="RHEA:28967"/>
        <dbReference type="ChEBI" id="CHEBI:29101"/>
        <dbReference type="ChEBI" id="CHEBI:60039"/>
    </reaction>
</comment>
<evidence type="ECO:0000313" key="15">
    <source>
        <dbReference type="EMBL" id="RDE18186.1"/>
    </source>
</evidence>
<feature type="domain" description="GAF" evidence="14">
    <location>
        <begin position="715"/>
        <end position="862"/>
    </location>
</feature>
<feature type="transmembrane region" description="Helical" evidence="13">
    <location>
        <begin position="159"/>
        <end position="176"/>
    </location>
</feature>
<evidence type="ECO:0000256" key="6">
    <source>
        <dbReference type="ARBA" id="ARBA00022847"/>
    </source>
</evidence>
<dbReference type="RefSeq" id="WP_114697307.1">
    <property type="nucleotide sequence ID" value="NZ_QQOH01000006.1"/>
</dbReference>
<gene>
    <name evidence="15" type="ORF">DV711_19005</name>
</gene>
<dbReference type="GO" id="GO:0005886">
    <property type="term" value="C:plasma membrane"/>
    <property type="evidence" value="ECO:0007669"/>
    <property type="project" value="UniProtKB-SubCell"/>
</dbReference>
<evidence type="ECO:0000256" key="10">
    <source>
        <dbReference type="ARBA" id="ARBA00023136"/>
    </source>
</evidence>
<feature type="transmembrane region" description="Helical" evidence="13">
    <location>
        <begin position="328"/>
        <end position="356"/>
    </location>
</feature>
<comment type="subcellular location">
    <subcellularLocation>
        <location evidence="1">Cell membrane</location>
        <topology evidence="1">Multi-pass membrane protein</topology>
    </subcellularLocation>
</comment>
<reference evidence="15 16" key="1">
    <citation type="submission" date="2018-07" db="EMBL/GenBank/DDBJ databases">
        <title>Motiliproteus coralliicola sp. nov., a bacterium isolated from Coral.</title>
        <authorList>
            <person name="Wang G."/>
        </authorList>
    </citation>
    <scope>NUCLEOTIDE SEQUENCE [LARGE SCALE GENOMIC DNA]</scope>
    <source>
        <strain evidence="15 16">C34</strain>
    </source>
</reference>
<proteinExistence type="inferred from homology"/>
<name>A0A369WC37_9GAMM</name>
<keyword evidence="16" id="KW-1185">Reference proteome</keyword>
<keyword evidence="10 13" id="KW-0472">Membrane</keyword>
<evidence type="ECO:0000256" key="5">
    <source>
        <dbReference type="ARBA" id="ARBA00022692"/>
    </source>
</evidence>
<dbReference type="InterPro" id="IPR029016">
    <property type="entry name" value="GAF-like_dom_sf"/>
</dbReference>
<accession>A0A369WC37</accession>
<organism evidence="15 16">
    <name type="scientific">Motiliproteus coralliicola</name>
    <dbReference type="NCBI Taxonomy" id="2283196"/>
    <lineage>
        <taxon>Bacteria</taxon>
        <taxon>Pseudomonadati</taxon>
        <taxon>Pseudomonadota</taxon>
        <taxon>Gammaproteobacteria</taxon>
        <taxon>Oceanospirillales</taxon>
        <taxon>Oceanospirillaceae</taxon>
        <taxon>Motiliproteus</taxon>
    </lineage>
</organism>
<sequence length="875" mass="97400">MFSAGTVFLVFLGYMATLFAIAQLVERSPSISQYLSERPWVYALSITVYCTSWTFYGSVGLASRQGLAYLPTYLGPTLAIGLWWVVLRKIVRIKERRHITSIADFISARYDRSQGVAMVVTLIALIGTLPYIAIQLKAVVSSFSVITGGSTSQLDWDGLGLWATVLLIAFTVLFGARRLDPTERHQGMMTALAVECVVKLVAFLAVGIFATFGLFGGFDGLYASLPQADWEQLTRVGSGETSAYTRWMTVLFVSMAGILFLPRQFHTAVVENSNENHIRTAIWLVPAYLLLISLFVVPLAAAGRALGLPVELSDSYVLLLPLQADQQALSMLVFLGGLAAASGMIIVSSVTLATMSTNHLLVPLIDRIEALHGLRRYLLPARWLTIAVVILVSYLFARELTTGRALANVGMLGFVAALQFVPVIFGGLFWLKGNKAGATMGLGLGFLVWFYTLMVPLLAQSGQLPLSLVTDGPWGIYWLKPEALFGMDRFDSVTHASFWSLFFNTAAYLLGSVLLPQKESELELASSYVHAFRYSAEGVEQGPDEAGQIAKDEKLGEARVLLEQYFSEKIARSKIRQISEGMGVIEKDFLSAGELLRFHRELERVLAGSIGTAAAHKAMKKHLSYSKVEHEQVSHVYAGILANLRLTPDELLERISYFEERDRIQREHARELENRVLEREREIRARKKIERELERSVNSQRLLNELLRTTLEPKPLKQALERALALVCQQRWLQAESKGAIFLADDERQQLRLYVSQGLDPHQLTRCDQVAFGQCICGRVAQNRQLIHTEAVSSQQPDQHCRLSAHGHYAVPIRYEERLLGVLILYLSEGHQPGDEEIDFLDTVSYVLGGLIQRKWTEKALADSGKQGLPDSESN</sequence>
<evidence type="ECO:0000256" key="9">
    <source>
        <dbReference type="ARBA" id="ARBA00023065"/>
    </source>
</evidence>
<dbReference type="Gene3D" id="1.20.1730.10">
    <property type="entry name" value="Sodium/glucose cotransporter"/>
    <property type="match status" value="1"/>
</dbReference>
<dbReference type="InterPro" id="IPR038377">
    <property type="entry name" value="Na/Glc_symporter_sf"/>
</dbReference>
<dbReference type="AlphaFoldDB" id="A0A369WC37"/>
<dbReference type="InterPro" id="IPR001734">
    <property type="entry name" value="Na/solute_symporter"/>
</dbReference>
<dbReference type="OrthoDB" id="9764438at2"/>
<protein>
    <submittedName>
        <fullName evidence="15">GAF domain-containing protein</fullName>
    </submittedName>
</protein>
<feature type="transmembrane region" description="Helical" evidence="13">
    <location>
        <begin position="6"/>
        <end position="25"/>
    </location>
</feature>
<dbReference type="Proteomes" id="UP000253769">
    <property type="component" value="Unassembled WGS sequence"/>
</dbReference>
<keyword evidence="8" id="KW-0915">Sodium</keyword>
<keyword evidence="4" id="KW-1003">Cell membrane</keyword>
<dbReference type="SUPFAM" id="SSF55781">
    <property type="entry name" value="GAF domain-like"/>
    <property type="match status" value="1"/>
</dbReference>
<dbReference type="PANTHER" id="PTHR48086">
    <property type="entry name" value="SODIUM/PROLINE SYMPORTER-RELATED"/>
    <property type="match status" value="1"/>
</dbReference>
<dbReference type="Gene3D" id="3.30.450.40">
    <property type="match status" value="1"/>
</dbReference>
<dbReference type="CDD" id="cd10322">
    <property type="entry name" value="SLC5sbd"/>
    <property type="match status" value="1"/>
</dbReference>
<feature type="transmembrane region" description="Helical" evidence="13">
    <location>
        <begin position="68"/>
        <end position="87"/>
    </location>
</feature>
<feature type="transmembrane region" description="Helical" evidence="13">
    <location>
        <begin position="438"/>
        <end position="459"/>
    </location>
</feature>
<evidence type="ECO:0000256" key="13">
    <source>
        <dbReference type="SAM" id="Phobius"/>
    </source>
</evidence>
<keyword evidence="9" id="KW-0406">Ion transport</keyword>
<evidence type="ECO:0000256" key="7">
    <source>
        <dbReference type="ARBA" id="ARBA00022989"/>
    </source>
</evidence>
<evidence type="ECO:0000256" key="12">
    <source>
        <dbReference type="ARBA" id="ARBA00033708"/>
    </source>
</evidence>
<evidence type="ECO:0000313" key="16">
    <source>
        <dbReference type="Proteomes" id="UP000253769"/>
    </source>
</evidence>
<evidence type="ECO:0000256" key="3">
    <source>
        <dbReference type="ARBA" id="ARBA00022448"/>
    </source>
</evidence>
<feature type="transmembrane region" description="Helical" evidence="13">
    <location>
        <begin position="409"/>
        <end position="431"/>
    </location>
</feature>
<evidence type="ECO:0000256" key="4">
    <source>
        <dbReference type="ARBA" id="ARBA00022475"/>
    </source>
</evidence>
<evidence type="ECO:0000259" key="14">
    <source>
        <dbReference type="SMART" id="SM00065"/>
    </source>
</evidence>
<evidence type="ECO:0000256" key="11">
    <source>
        <dbReference type="ARBA" id="ARBA00023201"/>
    </source>
</evidence>
<feature type="transmembrane region" description="Helical" evidence="13">
    <location>
        <begin position="377"/>
        <end position="397"/>
    </location>
</feature>
<evidence type="ECO:0000256" key="2">
    <source>
        <dbReference type="ARBA" id="ARBA00006434"/>
    </source>
</evidence>
<keyword evidence="3" id="KW-0813">Transport</keyword>
<keyword evidence="5 13" id="KW-0812">Transmembrane</keyword>
<feature type="transmembrane region" description="Helical" evidence="13">
    <location>
        <begin position="197"/>
        <end position="223"/>
    </location>
</feature>
<keyword evidence="6" id="KW-0769">Symport</keyword>
<dbReference type="InterPro" id="IPR003018">
    <property type="entry name" value="GAF"/>
</dbReference>
<evidence type="ECO:0000256" key="8">
    <source>
        <dbReference type="ARBA" id="ARBA00023053"/>
    </source>
</evidence>
<dbReference type="PROSITE" id="PS50283">
    <property type="entry name" value="NA_SOLUT_SYMP_3"/>
    <property type="match status" value="1"/>
</dbReference>
<dbReference type="PANTHER" id="PTHR48086:SF3">
    <property type="entry name" value="SODIUM_PROLINE SYMPORTER"/>
    <property type="match status" value="1"/>
</dbReference>
<feature type="transmembrane region" description="Helical" evidence="13">
    <location>
        <begin position="37"/>
        <end position="56"/>
    </location>
</feature>
<feature type="transmembrane region" description="Helical" evidence="13">
    <location>
        <begin position="243"/>
        <end position="261"/>
    </location>
</feature>